<feature type="compositionally biased region" description="Polar residues" evidence="1">
    <location>
        <begin position="210"/>
        <end position="223"/>
    </location>
</feature>
<feature type="domain" description="Small acidic protein-like" evidence="2">
    <location>
        <begin position="155"/>
        <end position="227"/>
    </location>
</feature>
<dbReference type="InterPro" id="IPR028124">
    <property type="entry name" value="SMAP_dom"/>
</dbReference>
<keyword evidence="3" id="KW-1185">Reference proteome</keyword>
<dbReference type="Pfam" id="PF15477">
    <property type="entry name" value="SMAP"/>
    <property type="match status" value="1"/>
</dbReference>
<organism evidence="3 4">
    <name type="scientific">Mesorhabditis belari</name>
    <dbReference type="NCBI Taxonomy" id="2138241"/>
    <lineage>
        <taxon>Eukaryota</taxon>
        <taxon>Metazoa</taxon>
        <taxon>Ecdysozoa</taxon>
        <taxon>Nematoda</taxon>
        <taxon>Chromadorea</taxon>
        <taxon>Rhabditida</taxon>
        <taxon>Rhabditina</taxon>
        <taxon>Rhabditomorpha</taxon>
        <taxon>Rhabditoidea</taxon>
        <taxon>Rhabditidae</taxon>
        <taxon>Mesorhabditinae</taxon>
        <taxon>Mesorhabditis</taxon>
    </lineage>
</organism>
<evidence type="ECO:0000259" key="2">
    <source>
        <dbReference type="Pfam" id="PF15477"/>
    </source>
</evidence>
<feature type="region of interest" description="Disordered" evidence="1">
    <location>
        <begin position="128"/>
        <end position="147"/>
    </location>
</feature>
<sequence>MVQHKKFASSSDEEDEKKKKKSEKSDLIRQTEHDRAKRQERKDRNERDESREDRRKQRKVDEEERERTDRGNKAKKKRHDEDKLRQEKGKIRREREERESSDAPAWSTNRVKEHAAKIKERKLLWQGKRESDVNETDQPSTSFTDQQAVKNIGMWSSAIAATGVDDKQAEKFKKLLGFKGAQKDVKESTASNVNAERAKQQNLLSSLDQQFSTARQMTRNSRGSGLGYH</sequence>
<reference evidence="4" key="1">
    <citation type="submission" date="2024-02" db="UniProtKB">
        <authorList>
            <consortium name="WormBaseParasite"/>
        </authorList>
    </citation>
    <scope>IDENTIFICATION</scope>
</reference>
<evidence type="ECO:0000313" key="3">
    <source>
        <dbReference type="Proteomes" id="UP000887575"/>
    </source>
</evidence>
<feature type="region of interest" description="Disordered" evidence="1">
    <location>
        <begin position="210"/>
        <end position="229"/>
    </location>
</feature>
<feature type="compositionally biased region" description="Basic and acidic residues" evidence="1">
    <location>
        <begin position="79"/>
        <end position="101"/>
    </location>
</feature>
<evidence type="ECO:0000256" key="1">
    <source>
        <dbReference type="SAM" id="MobiDB-lite"/>
    </source>
</evidence>
<feature type="region of interest" description="Disordered" evidence="1">
    <location>
        <begin position="1"/>
        <end position="114"/>
    </location>
</feature>
<name>A0AAF3J5D6_9BILA</name>
<protein>
    <submittedName>
        <fullName evidence="4">Small acidic protein-like domain-containing protein</fullName>
    </submittedName>
</protein>
<dbReference type="AlphaFoldDB" id="A0AAF3J5D6"/>
<feature type="compositionally biased region" description="Polar residues" evidence="1">
    <location>
        <begin position="136"/>
        <end position="147"/>
    </location>
</feature>
<dbReference type="WBParaSite" id="MBELARI_LOCUS17253">
    <property type="protein sequence ID" value="MBELARI_LOCUS17253"/>
    <property type="gene ID" value="MBELARI_LOCUS17253"/>
</dbReference>
<dbReference type="Proteomes" id="UP000887575">
    <property type="component" value="Unassembled WGS sequence"/>
</dbReference>
<accession>A0AAF3J5D6</accession>
<evidence type="ECO:0000313" key="4">
    <source>
        <dbReference type="WBParaSite" id="MBELARI_LOCUS17253"/>
    </source>
</evidence>
<feature type="compositionally biased region" description="Basic and acidic residues" evidence="1">
    <location>
        <begin position="23"/>
        <end position="72"/>
    </location>
</feature>
<proteinExistence type="predicted"/>